<keyword evidence="1" id="KW-1133">Transmembrane helix</keyword>
<organism evidence="3">
    <name type="scientific">uncultured Frankineae bacterium</name>
    <dbReference type="NCBI Taxonomy" id="437475"/>
    <lineage>
        <taxon>Bacteria</taxon>
        <taxon>Bacillati</taxon>
        <taxon>Actinomycetota</taxon>
        <taxon>Actinomycetes</taxon>
        <taxon>Frankiales</taxon>
        <taxon>environmental samples</taxon>
    </lineage>
</organism>
<feature type="domain" description="YdbS-like PH" evidence="2">
    <location>
        <begin position="67"/>
        <end position="144"/>
    </location>
</feature>
<evidence type="ECO:0000256" key="1">
    <source>
        <dbReference type="SAM" id="Phobius"/>
    </source>
</evidence>
<dbReference type="PIRSF" id="PIRSF026631">
    <property type="entry name" value="UCP026631"/>
    <property type="match status" value="1"/>
</dbReference>
<keyword evidence="1" id="KW-0472">Membrane</keyword>
<dbReference type="InterPro" id="IPR014529">
    <property type="entry name" value="UCP026631"/>
</dbReference>
<dbReference type="InterPro" id="IPR005182">
    <property type="entry name" value="YdbS-like_PH"/>
</dbReference>
<proteinExistence type="predicted"/>
<evidence type="ECO:0000259" key="2">
    <source>
        <dbReference type="Pfam" id="PF03703"/>
    </source>
</evidence>
<feature type="transmembrane region" description="Helical" evidence="1">
    <location>
        <begin position="177"/>
        <end position="201"/>
    </location>
</feature>
<dbReference type="PANTHER" id="PTHR34473:SF2">
    <property type="entry name" value="UPF0699 TRANSMEMBRANE PROTEIN YDBT"/>
    <property type="match status" value="1"/>
</dbReference>
<accession>A0A6J4MHN1</accession>
<sequence>MTQAAARTDEGWSRLHPLTPLLRGGRFVIVLFAVLGQQGLRAAEPVLLAAVLGLGVPAAVLAGWLSWRAMRYRLTPTELQVESGVLTTRSRRVPLARLQSVDVVRPLLARLLGLAELRMEVVGGGAGAEAPLSYLSEDDAEALRVRLLQLASGGAAPDAGHVEPPERVLVVVPGGPLVWSTLLGAPVQAVVALLVVGGVVAAVDLSYVPGLLLASLPLLFGVASFAVRRILTEYGFTVAEAADGLRLQQGLLDKRSSTIPPGRVQTVRTSQPLLWRPFGWVRVEVDVAGYGAGGGEQQPSTGALLPVAPQDLAERLVARVLGGPLPLADVRPPRAARLRAPASYRRLALGLDDRHLVSAYGIATTTTDVVPLAKVQSLRLTQGPLQRRLGLSSVHVDTAGRRLPGTVALHRGDAEGRVLLGELTERAKVARAVDAGEVGRAAAPSGPAAP</sequence>
<protein>
    <submittedName>
        <fullName evidence="3">Transmembrane protein, distant homology with ydbT</fullName>
    </submittedName>
</protein>
<dbReference type="PANTHER" id="PTHR34473">
    <property type="entry name" value="UPF0699 TRANSMEMBRANE PROTEIN YDBS"/>
    <property type="match status" value="1"/>
</dbReference>
<evidence type="ECO:0000313" key="3">
    <source>
        <dbReference type="EMBL" id="CAA9359831.1"/>
    </source>
</evidence>
<feature type="transmembrane region" description="Helical" evidence="1">
    <location>
        <begin position="21"/>
        <end position="40"/>
    </location>
</feature>
<dbReference type="AlphaFoldDB" id="A0A6J4MHN1"/>
<feature type="transmembrane region" description="Helical" evidence="1">
    <location>
        <begin position="46"/>
        <end position="67"/>
    </location>
</feature>
<dbReference type="EMBL" id="CADCUE010000281">
    <property type="protein sequence ID" value="CAA9359831.1"/>
    <property type="molecule type" value="Genomic_DNA"/>
</dbReference>
<gene>
    <name evidence="3" type="ORF">AVDCRST_MAG16-2965</name>
</gene>
<dbReference type="Pfam" id="PF03703">
    <property type="entry name" value="bPH_2"/>
    <property type="match status" value="3"/>
</dbReference>
<feature type="domain" description="YdbS-like PH" evidence="2">
    <location>
        <begin position="242"/>
        <end position="317"/>
    </location>
</feature>
<keyword evidence="1 3" id="KW-0812">Transmembrane</keyword>
<name>A0A6J4MHN1_9ACTN</name>
<feature type="domain" description="YdbS-like PH" evidence="2">
    <location>
        <begin position="344"/>
        <end position="402"/>
    </location>
</feature>
<feature type="transmembrane region" description="Helical" evidence="1">
    <location>
        <begin position="207"/>
        <end position="227"/>
    </location>
</feature>
<reference evidence="3" key="1">
    <citation type="submission" date="2020-02" db="EMBL/GenBank/DDBJ databases">
        <authorList>
            <person name="Meier V. D."/>
        </authorList>
    </citation>
    <scope>NUCLEOTIDE SEQUENCE</scope>
    <source>
        <strain evidence="3">AVDCRST_MAG16</strain>
    </source>
</reference>